<dbReference type="PaxDb" id="67767-A0A0J7KPI2"/>
<feature type="domain" description="Reverse transcriptase Ty1/copia-type" evidence="2">
    <location>
        <begin position="59"/>
        <end position="143"/>
    </location>
</feature>
<protein>
    <submittedName>
        <fullName evidence="3">Gag-pol polyprotein</fullName>
    </submittedName>
</protein>
<dbReference type="InterPro" id="IPR013103">
    <property type="entry name" value="RVT_2"/>
</dbReference>
<dbReference type="STRING" id="67767.A0A0J7KPI2"/>
<feature type="compositionally biased region" description="Polar residues" evidence="1">
    <location>
        <begin position="161"/>
        <end position="170"/>
    </location>
</feature>
<keyword evidence="4" id="KW-1185">Reference proteome</keyword>
<dbReference type="Proteomes" id="UP000036403">
    <property type="component" value="Unassembled WGS sequence"/>
</dbReference>
<name>A0A0J7KPI2_LASNI</name>
<evidence type="ECO:0000313" key="3">
    <source>
        <dbReference type="EMBL" id="KMQ92144.1"/>
    </source>
</evidence>
<proteinExistence type="predicted"/>
<evidence type="ECO:0000259" key="2">
    <source>
        <dbReference type="Pfam" id="PF07727"/>
    </source>
</evidence>
<evidence type="ECO:0000256" key="1">
    <source>
        <dbReference type="SAM" id="MobiDB-lite"/>
    </source>
</evidence>
<comment type="caution">
    <text evidence="3">The sequence shown here is derived from an EMBL/GenBank/DDBJ whole genome shotgun (WGS) entry which is preliminary data.</text>
</comment>
<dbReference type="Pfam" id="PF07727">
    <property type="entry name" value="RVT_2"/>
    <property type="match status" value="1"/>
</dbReference>
<sequence>MLISQIDIATAYLNGMIDILVYMEKPEMLQEMLERIVATEQETDLTEKARKMLSLLNGGDKVCRLNKAIYSLRQAGRQWHERLDKALKKLGLTPTNADPCVYYDKGKLTLLLVYVDDILIAYRDEANIRRLEEELAKNFVIRDRTHQVLSGDRSISKQKGDTSLTSRIHS</sequence>
<feature type="region of interest" description="Disordered" evidence="1">
    <location>
        <begin position="151"/>
        <end position="170"/>
    </location>
</feature>
<reference evidence="3 4" key="1">
    <citation type="submission" date="2015-04" db="EMBL/GenBank/DDBJ databases">
        <title>Lasius niger genome sequencing.</title>
        <authorList>
            <person name="Konorov E.A."/>
            <person name="Nikitin M.A."/>
            <person name="Kirill M.V."/>
            <person name="Chang P."/>
        </authorList>
    </citation>
    <scope>NUCLEOTIDE SEQUENCE [LARGE SCALE GENOMIC DNA]</scope>
    <source>
        <tissue evidence="3">Whole</tissue>
    </source>
</reference>
<organism evidence="3 4">
    <name type="scientific">Lasius niger</name>
    <name type="common">Black garden ant</name>
    <dbReference type="NCBI Taxonomy" id="67767"/>
    <lineage>
        <taxon>Eukaryota</taxon>
        <taxon>Metazoa</taxon>
        <taxon>Ecdysozoa</taxon>
        <taxon>Arthropoda</taxon>
        <taxon>Hexapoda</taxon>
        <taxon>Insecta</taxon>
        <taxon>Pterygota</taxon>
        <taxon>Neoptera</taxon>
        <taxon>Endopterygota</taxon>
        <taxon>Hymenoptera</taxon>
        <taxon>Apocrita</taxon>
        <taxon>Aculeata</taxon>
        <taxon>Formicoidea</taxon>
        <taxon>Formicidae</taxon>
        <taxon>Formicinae</taxon>
        <taxon>Lasius</taxon>
        <taxon>Lasius</taxon>
    </lineage>
</organism>
<dbReference type="EMBL" id="LBMM01004720">
    <property type="protein sequence ID" value="KMQ92144.1"/>
    <property type="molecule type" value="Genomic_DNA"/>
</dbReference>
<evidence type="ECO:0000313" key="4">
    <source>
        <dbReference type="Proteomes" id="UP000036403"/>
    </source>
</evidence>
<accession>A0A0J7KPI2</accession>
<gene>
    <name evidence="3" type="ORF">RF55_7911</name>
</gene>
<dbReference type="OrthoDB" id="413361at2759"/>
<dbReference type="AlphaFoldDB" id="A0A0J7KPI2"/>